<feature type="compositionally biased region" description="Polar residues" evidence="8">
    <location>
        <begin position="185"/>
        <end position="206"/>
    </location>
</feature>
<feature type="region of interest" description="Disordered" evidence="8">
    <location>
        <begin position="15"/>
        <end position="72"/>
    </location>
</feature>
<dbReference type="EMBL" id="LAVV01006391">
    <property type="protein sequence ID" value="KNZ60189.1"/>
    <property type="molecule type" value="Genomic_DNA"/>
</dbReference>
<dbReference type="PANTHER" id="PTHR13437">
    <property type="entry name" value="NUCLEOPORIN P58/P45 NUCLEOPORIN-LIKE PROTEIN 1"/>
    <property type="match status" value="1"/>
</dbReference>
<evidence type="ECO:0000256" key="7">
    <source>
        <dbReference type="ARBA" id="ARBA00023242"/>
    </source>
</evidence>
<keyword evidence="4" id="KW-0653">Protein transport</keyword>
<dbReference type="InterPro" id="IPR024882">
    <property type="entry name" value="NUP58/p45/49"/>
</dbReference>
<name>A0A0L6VHJ6_9BASI</name>
<feature type="compositionally biased region" description="Low complexity" evidence="8">
    <location>
        <begin position="52"/>
        <end position="62"/>
    </location>
</feature>
<accession>A0A0L6VHJ6</accession>
<keyword evidence="6" id="KW-0906">Nuclear pore complex</keyword>
<keyword evidence="3" id="KW-0509">mRNA transport</keyword>
<dbReference type="InterPro" id="IPR025574">
    <property type="entry name" value="Nucleoporin_FG_rpt"/>
</dbReference>
<reference evidence="9 10" key="1">
    <citation type="submission" date="2015-08" db="EMBL/GenBank/DDBJ databases">
        <title>Next Generation Sequencing and Analysis of the Genome of Puccinia sorghi L Schw, the Causal Agent of Maize Common Rust.</title>
        <authorList>
            <person name="Rochi L."/>
            <person name="Burguener G."/>
            <person name="Darino M."/>
            <person name="Turjanski A."/>
            <person name="Kreff E."/>
            <person name="Dieguez M.J."/>
            <person name="Sacco F."/>
        </authorList>
    </citation>
    <scope>NUCLEOTIDE SEQUENCE [LARGE SCALE GENOMIC DNA]</scope>
    <source>
        <strain evidence="9 10">RO10H11247</strain>
    </source>
</reference>
<feature type="compositionally biased region" description="Basic and acidic residues" evidence="8">
    <location>
        <begin position="19"/>
        <end position="31"/>
    </location>
</feature>
<feature type="compositionally biased region" description="Low complexity" evidence="8">
    <location>
        <begin position="123"/>
        <end position="138"/>
    </location>
</feature>
<dbReference type="VEuPathDB" id="FungiDB:VP01_1599g3"/>
<evidence type="ECO:0000256" key="8">
    <source>
        <dbReference type="SAM" id="MobiDB-lite"/>
    </source>
</evidence>
<evidence type="ECO:0000313" key="10">
    <source>
        <dbReference type="Proteomes" id="UP000037035"/>
    </source>
</evidence>
<keyword evidence="7" id="KW-0539">Nucleus</keyword>
<keyword evidence="5" id="KW-0811">Translocation</keyword>
<evidence type="ECO:0000313" key="9">
    <source>
        <dbReference type="EMBL" id="KNZ60189.1"/>
    </source>
</evidence>
<comment type="subcellular location">
    <subcellularLocation>
        <location evidence="1">Nucleus</location>
        <location evidence="1">Nuclear pore complex</location>
    </subcellularLocation>
</comment>
<evidence type="ECO:0000256" key="4">
    <source>
        <dbReference type="ARBA" id="ARBA00022927"/>
    </source>
</evidence>
<keyword evidence="2" id="KW-0813">Transport</keyword>
<dbReference type="AlphaFoldDB" id="A0A0L6VHJ6"/>
<dbReference type="Gene3D" id="6.10.140.1350">
    <property type="match status" value="1"/>
</dbReference>
<evidence type="ECO:0000256" key="5">
    <source>
        <dbReference type="ARBA" id="ARBA00023010"/>
    </source>
</evidence>
<dbReference type="GO" id="GO:0017056">
    <property type="term" value="F:structural constituent of nuclear pore"/>
    <property type="evidence" value="ECO:0007669"/>
    <property type="project" value="InterPro"/>
</dbReference>
<proteinExistence type="predicted"/>
<evidence type="ECO:0000256" key="2">
    <source>
        <dbReference type="ARBA" id="ARBA00022448"/>
    </source>
</evidence>
<dbReference type="GO" id="GO:0051028">
    <property type="term" value="P:mRNA transport"/>
    <property type="evidence" value="ECO:0007669"/>
    <property type="project" value="UniProtKB-KW"/>
</dbReference>
<feature type="region of interest" description="Disordered" evidence="8">
    <location>
        <begin position="91"/>
        <end position="210"/>
    </location>
</feature>
<dbReference type="STRING" id="27349.A0A0L6VHJ6"/>
<evidence type="ECO:0000256" key="1">
    <source>
        <dbReference type="ARBA" id="ARBA00004567"/>
    </source>
</evidence>
<dbReference type="OrthoDB" id="2538017at2759"/>
<feature type="compositionally biased region" description="Low complexity" evidence="8">
    <location>
        <begin position="172"/>
        <end position="184"/>
    </location>
</feature>
<keyword evidence="10" id="KW-1185">Reference proteome</keyword>
<organism evidence="9 10">
    <name type="scientific">Puccinia sorghi</name>
    <dbReference type="NCBI Taxonomy" id="27349"/>
    <lineage>
        <taxon>Eukaryota</taxon>
        <taxon>Fungi</taxon>
        <taxon>Dikarya</taxon>
        <taxon>Basidiomycota</taxon>
        <taxon>Pucciniomycotina</taxon>
        <taxon>Pucciniomycetes</taxon>
        <taxon>Pucciniales</taxon>
        <taxon>Pucciniaceae</taxon>
        <taxon>Puccinia</taxon>
    </lineage>
</organism>
<feature type="compositionally biased region" description="Low complexity" evidence="8">
    <location>
        <begin position="94"/>
        <end position="103"/>
    </location>
</feature>
<dbReference type="Pfam" id="PF13634">
    <property type="entry name" value="Nucleoporin_FG"/>
    <property type="match status" value="1"/>
</dbReference>
<dbReference type="GO" id="GO:0008139">
    <property type="term" value="F:nuclear localization sequence binding"/>
    <property type="evidence" value="ECO:0007669"/>
    <property type="project" value="InterPro"/>
</dbReference>
<comment type="caution">
    <text evidence="9">The sequence shown here is derived from an EMBL/GenBank/DDBJ whole genome shotgun (WGS) entry which is preliminary data.</text>
</comment>
<dbReference type="Proteomes" id="UP000037035">
    <property type="component" value="Unassembled WGS sequence"/>
</dbReference>
<feature type="compositionally biased region" description="Low complexity" evidence="8">
    <location>
        <begin position="154"/>
        <end position="165"/>
    </location>
</feature>
<feature type="compositionally biased region" description="Polar residues" evidence="8">
    <location>
        <begin position="140"/>
        <end position="153"/>
    </location>
</feature>
<dbReference type="GO" id="GO:0005643">
    <property type="term" value="C:nuclear pore"/>
    <property type="evidence" value="ECO:0007669"/>
    <property type="project" value="UniProtKB-SubCell"/>
</dbReference>
<dbReference type="GO" id="GO:0015031">
    <property type="term" value="P:protein transport"/>
    <property type="evidence" value="ECO:0007669"/>
    <property type="project" value="UniProtKB-KW"/>
</dbReference>
<protein>
    <submittedName>
        <fullName evidence="9">Uncharacterized protein</fullName>
    </submittedName>
</protein>
<evidence type="ECO:0000256" key="6">
    <source>
        <dbReference type="ARBA" id="ARBA00023132"/>
    </source>
</evidence>
<dbReference type="PANTHER" id="PTHR13437:SF2">
    <property type="entry name" value="NUCLEOPORIN P58_P45"/>
    <property type="match status" value="1"/>
</dbReference>
<feature type="compositionally biased region" description="Polar residues" evidence="8">
    <location>
        <begin position="104"/>
        <end position="122"/>
    </location>
</feature>
<gene>
    <name evidence="9" type="ORF">VP01_1599g3</name>
</gene>
<sequence>MWSLDGSLAEACCMSTAGREARPLPRPDTRHSPGRIHPQPQRNSTTDRNMFGATSSSASAGPSSGGLFGAAQPQNSGNIFASSSNTSGGLFGASTTTSTPQTTGNLFGSSTSTTATPQTGLFGNSNQLSNPQQQSGNLFGASNQNNTASTNLFGSTNNTPNNAGASAGGSLFGSTQGTTNQNTGLFGSTNQPSGNNIFGTSTQNTPSTNLFGSNNNTNLNASGVGNLFGSTQGNSSNLGNSFANKASSVPVTPASSLSLIASNFYPLPSLQNFHQNNQSTNAVYSLMTISGVSNSVSQSNPVFTRTTRFNDLPEDAKKQLESLDAMIQTQCRHSDTLKAMQLGTEITEGTSLLRHVTSEMHATSASVKTSSNLLDSIRQSIDGDVADLLNLVAIVDAHHAQRIAVGAHNSADSLPNPMKFQFEFFSQKTADMEERVKRYRQTIDYVELQLKGLFDRPSPASIVPALKAQYSTFMVLADKVAQLDAAVASLKEEYRDIWRHQTGSVRDPFAEIDQAFALGTSTASFQAG</sequence>
<evidence type="ECO:0000256" key="3">
    <source>
        <dbReference type="ARBA" id="ARBA00022816"/>
    </source>
</evidence>